<dbReference type="InterPro" id="IPR048477">
    <property type="entry name" value="YceM-like_C"/>
</dbReference>
<dbReference type="Gene3D" id="3.30.360.10">
    <property type="entry name" value="Dihydrodipicolinate Reductase, domain 2"/>
    <property type="match status" value="1"/>
</dbReference>
<dbReference type="Proteomes" id="UP000003330">
    <property type="component" value="Unassembled WGS sequence"/>
</dbReference>
<dbReference type="RefSeq" id="WP_008087565.1">
    <property type="nucleotide sequence ID" value="NZ_AEUX02000003.1"/>
</dbReference>
<evidence type="ECO:0000259" key="2">
    <source>
        <dbReference type="Pfam" id="PF21378"/>
    </source>
</evidence>
<evidence type="ECO:0000259" key="1">
    <source>
        <dbReference type="Pfam" id="PF01408"/>
    </source>
</evidence>
<keyword evidence="4" id="KW-1185">Reference proteome</keyword>
<dbReference type="InterPro" id="IPR000683">
    <property type="entry name" value="Gfo/Idh/MocA-like_OxRdtase_N"/>
</dbReference>
<dbReference type="eggNOG" id="COG0673">
    <property type="taxonomic scope" value="Bacteria"/>
</dbReference>
<reference evidence="3 4" key="1">
    <citation type="journal article" date="2014" name="Int. J. Syst. Evol. Microbiol.">
        <title>Phylogenomics and the dynamic genome evolution of the genus Streptococcus.</title>
        <authorList>
            <consortium name="The Broad Institute Genome Sequencing Platform"/>
            <person name="Richards V.P."/>
            <person name="Palmer S.R."/>
            <person name="Pavinski Bitar P.D."/>
            <person name="Qin X."/>
            <person name="Weinstock G.M."/>
            <person name="Highlander S.K."/>
            <person name="Town C.D."/>
            <person name="Burne R.A."/>
            <person name="Stanhope M.J."/>
        </authorList>
    </citation>
    <scope>NUCLEOTIDE SEQUENCE [LARGE SCALE GENOMIC DNA]</scope>
    <source>
        <strain evidence="3 4">707-05</strain>
    </source>
</reference>
<feature type="domain" description="YceM-like C-terminal" evidence="2">
    <location>
        <begin position="144"/>
        <end position="236"/>
    </location>
</feature>
<protein>
    <submittedName>
        <fullName evidence="3">Oxidoreductase, NAD-binding domain protein</fullName>
    </submittedName>
</protein>
<dbReference type="GO" id="GO:0000166">
    <property type="term" value="F:nucleotide binding"/>
    <property type="evidence" value="ECO:0007669"/>
    <property type="project" value="InterPro"/>
</dbReference>
<dbReference type="InterPro" id="IPR051317">
    <property type="entry name" value="Gfo/Idh/MocA_oxidoreduct"/>
</dbReference>
<evidence type="ECO:0000313" key="4">
    <source>
        <dbReference type="Proteomes" id="UP000003330"/>
    </source>
</evidence>
<sequence length="312" mass="35581">MLHISIVGLGAISQKAYLPYMRQLKEIHWHLFTRNRDVLVEVDQLFAKSSIYNSLSDLAQVPLDGVFIHVATLAHMETAKLFLEKGVPVYMDKPLTEDFFSTLDLIKLAQSKGTFLMTGFNRRFAPRVIDLARLEAKRRVFVEKNDINRPGELRFKLFDFFIHPLDTALFISDEPPLSGTFSYHLEEGLLSQVMVNLETKHSQITVAMNLQSGSRREIMEVQTPFETQRLENLEELVSYKGTQKESIGFNSWDTTLFKRGFESIIDAFLEGIKSGTNPVTDDSTLLSHWICHQIARSKTNAGQLELELPSLV</sequence>
<comment type="caution">
    <text evidence="3">The sequence shown here is derived from an EMBL/GenBank/DDBJ whole genome shotgun (WGS) entry which is preliminary data.</text>
</comment>
<dbReference type="PANTHER" id="PTHR43708:SF4">
    <property type="entry name" value="OXIDOREDUCTASE YCEM-RELATED"/>
    <property type="match status" value="1"/>
</dbReference>
<dbReference type="Pfam" id="PF01408">
    <property type="entry name" value="GFO_IDH_MocA"/>
    <property type="match status" value="1"/>
</dbReference>
<proteinExistence type="predicted"/>
<dbReference type="EMBL" id="AEUX02000003">
    <property type="protein sequence ID" value="EHI70467.1"/>
    <property type="molecule type" value="Genomic_DNA"/>
</dbReference>
<dbReference type="Gene3D" id="3.40.50.720">
    <property type="entry name" value="NAD(P)-binding Rossmann-like Domain"/>
    <property type="match status" value="1"/>
</dbReference>
<gene>
    <name evidence="3" type="ORF">STRIC_0211</name>
</gene>
<name>G5K0T5_9STRE</name>
<dbReference type="SUPFAM" id="SSF55347">
    <property type="entry name" value="Glyceraldehyde-3-phosphate dehydrogenase-like, C-terminal domain"/>
    <property type="match status" value="1"/>
</dbReference>
<dbReference type="PANTHER" id="PTHR43708">
    <property type="entry name" value="CONSERVED EXPRESSED OXIDOREDUCTASE (EUROFUNG)"/>
    <property type="match status" value="1"/>
</dbReference>
<dbReference type="InterPro" id="IPR036291">
    <property type="entry name" value="NAD(P)-bd_dom_sf"/>
</dbReference>
<evidence type="ECO:0000313" key="3">
    <source>
        <dbReference type="EMBL" id="EHI70467.1"/>
    </source>
</evidence>
<organism evidence="3 4">
    <name type="scientific">Streptococcus ictaluri 707-05</name>
    <dbReference type="NCBI Taxonomy" id="764299"/>
    <lineage>
        <taxon>Bacteria</taxon>
        <taxon>Bacillati</taxon>
        <taxon>Bacillota</taxon>
        <taxon>Bacilli</taxon>
        <taxon>Lactobacillales</taxon>
        <taxon>Streptococcaceae</taxon>
        <taxon>Streptococcus</taxon>
    </lineage>
</organism>
<dbReference type="OrthoDB" id="9815825at2"/>
<accession>G5K0T5</accession>
<dbReference type="AlphaFoldDB" id="G5K0T5"/>
<dbReference type="SUPFAM" id="SSF51735">
    <property type="entry name" value="NAD(P)-binding Rossmann-fold domains"/>
    <property type="match status" value="1"/>
</dbReference>
<dbReference type="STRING" id="764299.STRIC_0211"/>
<dbReference type="Pfam" id="PF21378">
    <property type="entry name" value="YceM-like_C"/>
    <property type="match status" value="1"/>
</dbReference>
<feature type="domain" description="Gfo/Idh/MocA-like oxidoreductase N-terminal" evidence="1">
    <location>
        <begin position="3"/>
        <end position="120"/>
    </location>
</feature>